<dbReference type="EMBL" id="PP965493">
    <property type="protein sequence ID" value="XCN99935.1"/>
    <property type="molecule type" value="Genomic_DNA"/>
</dbReference>
<reference evidence="1" key="1">
    <citation type="submission" date="2024-06" db="EMBL/GenBank/DDBJ databases">
        <title>Intestivirid acquisition increases across infancy in a wild primate population.</title>
        <authorList>
            <person name="Schneider-Creas I.A."/>
            <person name="Moya I.L."/>
            <person name="Chiou K.L."/>
            <person name="Baniel A."/>
            <person name="Azanaw Haile A."/>
            <person name="Kebede F."/>
            <person name="Abebe B."/>
            <person name="Snyder-Mackler N."/>
            <person name="Varsani A."/>
        </authorList>
    </citation>
    <scope>NUCLEOTIDE SEQUENCE</scope>
    <source>
        <strain evidence="1">Int_RNL_2017_0019_DDA</strain>
    </source>
</reference>
<organism evidence="1">
    <name type="scientific">Geladintestivirus 3</name>
    <dbReference type="NCBI Taxonomy" id="3233135"/>
    <lineage>
        <taxon>Viruses</taxon>
        <taxon>Duplodnaviria</taxon>
        <taxon>Heunggongvirae</taxon>
        <taxon>Uroviricota</taxon>
        <taxon>Caudoviricetes</taxon>
        <taxon>Crassvirales</taxon>
    </lineage>
</organism>
<name>A0AAU8MHK8_9CAUD</name>
<evidence type="ECO:0000313" key="1">
    <source>
        <dbReference type="EMBL" id="XCN99935.1"/>
    </source>
</evidence>
<sequence>MILAILVAYKAFNDKSLTIVVNENNHEYVVNDAIIDSIDGDNISVSSWTYSGVYGKTININDITGIQFQN</sequence>
<proteinExistence type="predicted"/>
<protein>
    <submittedName>
        <fullName evidence="1">Uncharacterized protein</fullName>
    </submittedName>
</protein>
<accession>A0AAU8MHK8</accession>